<keyword evidence="2" id="KW-0732">Signal</keyword>
<comment type="caution">
    <text evidence="4">The sequence shown here is derived from an EMBL/GenBank/DDBJ whole genome shotgun (WGS) entry which is preliminary data.</text>
</comment>
<feature type="non-terminal residue" evidence="4">
    <location>
        <position position="1"/>
    </location>
</feature>
<evidence type="ECO:0000313" key="5">
    <source>
        <dbReference type="Proteomes" id="UP001059596"/>
    </source>
</evidence>
<reference evidence="4" key="1">
    <citation type="journal article" date="2023" name="Genome Biol. Evol.">
        <title>Long-read-based Genome Assembly of Drosophila gunungcola Reveals Fewer Chemosensory Genes in Flower-breeding Species.</title>
        <authorList>
            <person name="Negi A."/>
            <person name="Liao B.Y."/>
            <person name="Yeh S.D."/>
        </authorList>
    </citation>
    <scope>NUCLEOTIDE SEQUENCE</scope>
    <source>
        <strain evidence="4">Sukarami</strain>
    </source>
</reference>
<feature type="signal peptide" evidence="2">
    <location>
        <begin position="1"/>
        <end position="17"/>
    </location>
</feature>
<dbReference type="Pfam" id="PF03109">
    <property type="entry name" value="ABC1"/>
    <property type="match status" value="1"/>
</dbReference>
<dbReference type="AlphaFoldDB" id="A0A9P9YP47"/>
<evidence type="ECO:0000256" key="2">
    <source>
        <dbReference type="SAM" id="SignalP"/>
    </source>
</evidence>
<organism evidence="4 5">
    <name type="scientific">Drosophila gunungcola</name>
    <name type="common">fruit fly</name>
    <dbReference type="NCBI Taxonomy" id="103775"/>
    <lineage>
        <taxon>Eukaryota</taxon>
        <taxon>Metazoa</taxon>
        <taxon>Ecdysozoa</taxon>
        <taxon>Arthropoda</taxon>
        <taxon>Hexapoda</taxon>
        <taxon>Insecta</taxon>
        <taxon>Pterygota</taxon>
        <taxon>Neoptera</taxon>
        <taxon>Endopterygota</taxon>
        <taxon>Diptera</taxon>
        <taxon>Brachycera</taxon>
        <taxon>Muscomorpha</taxon>
        <taxon>Ephydroidea</taxon>
        <taxon>Drosophilidae</taxon>
        <taxon>Drosophila</taxon>
        <taxon>Sophophora</taxon>
    </lineage>
</organism>
<dbReference type="Proteomes" id="UP001059596">
    <property type="component" value="Unassembled WGS sequence"/>
</dbReference>
<dbReference type="CDD" id="cd13969">
    <property type="entry name" value="ADCK1-like"/>
    <property type="match status" value="1"/>
</dbReference>
<dbReference type="EMBL" id="JAMKOV010000004">
    <property type="protein sequence ID" value="KAI8040208.1"/>
    <property type="molecule type" value="Genomic_DNA"/>
</dbReference>
<evidence type="ECO:0000259" key="3">
    <source>
        <dbReference type="SMART" id="SM01174"/>
    </source>
</evidence>
<evidence type="ECO:0000256" key="1">
    <source>
        <dbReference type="ARBA" id="ARBA00009670"/>
    </source>
</evidence>
<dbReference type="InterPro" id="IPR011009">
    <property type="entry name" value="Kinase-like_dom_sf"/>
</dbReference>
<protein>
    <recommendedName>
        <fullName evidence="3">Deubiquitinating enzyme MINDY-3/4 conserved domain-containing protein</fullName>
    </recommendedName>
</protein>
<name>A0A9P9YP47_9MUSC</name>
<dbReference type="PANTHER" id="PTHR43173:SF28">
    <property type="entry name" value="AARF DOMAIN CONTAINING KINASE 5"/>
    <property type="match status" value="1"/>
</dbReference>
<dbReference type="InterPro" id="IPR004147">
    <property type="entry name" value="ABC1_dom"/>
</dbReference>
<accession>A0A9P9YP47</accession>
<dbReference type="Pfam" id="PF13898">
    <property type="entry name" value="MINDY-3_4_CD"/>
    <property type="match status" value="1"/>
</dbReference>
<dbReference type="SMART" id="SM01174">
    <property type="entry name" value="DUF4205"/>
    <property type="match status" value="1"/>
</dbReference>
<feature type="chain" id="PRO_5040388969" description="Deubiquitinating enzyme MINDY-3/4 conserved domain-containing protein" evidence="2">
    <location>
        <begin position="18"/>
        <end position="857"/>
    </location>
</feature>
<keyword evidence="5" id="KW-1185">Reference proteome</keyword>
<dbReference type="InterPro" id="IPR045307">
    <property type="entry name" value="ADCK1_dom"/>
</dbReference>
<dbReference type="InterPro" id="IPR025257">
    <property type="entry name" value="MINDY-3/4_CD"/>
</dbReference>
<comment type="similarity">
    <text evidence="1">Belongs to the protein kinase superfamily. ADCK protein kinase family.</text>
</comment>
<dbReference type="SUPFAM" id="SSF56112">
    <property type="entry name" value="Protein kinase-like (PK-like)"/>
    <property type="match status" value="1"/>
</dbReference>
<gene>
    <name evidence="4" type="ORF">M5D96_006146</name>
</gene>
<dbReference type="InterPro" id="IPR051130">
    <property type="entry name" value="Mito_struct-func_regulator"/>
</dbReference>
<feature type="non-terminal residue" evidence="4">
    <location>
        <position position="857"/>
    </location>
</feature>
<dbReference type="PANTHER" id="PTHR43173">
    <property type="entry name" value="ABC1 FAMILY PROTEIN"/>
    <property type="match status" value="1"/>
</dbReference>
<proteinExistence type="inferred from homology"/>
<feature type="domain" description="Deubiquitinating enzyme MINDY-3/4 conserved" evidence="3">
    <location>
        <begin position="447"/>
        <end position="783"/>
    </location>
</feature>
<sequence length="857" mass="96221">KGLPLLRLGLLAAGAGAIGYDGWVNDFTYCGASVRFVRSLKTAGLIAADYLRLDENDPEYESKVKVGQGFAAINHILPVEYTSTLSRLQDRCLPTSQSDVQKVFRRDFGQLPEEIYQEFDYQPVAAASLAQVFKARLPSGEQVQYNDLQKRFISDLGTIIFLQDIVEFFFKDYNFGWILNDLRKNLVLELNFLQEGHNAERCAKDMAKFSYVHVPKVHWSHTKTRVLTLEWMEGCKINDLEAIAKQKLNLKDIDVKLFNTFAEQIFYTGFVHADPHPGNIFVRPNSRNGRADIILLDHGLYEELPQNVRGPLCEFWEATVLFQQPIRIRGGRIRGKLSQEDIDHMQEVARKNFEHIMGTLKEMPRSMLFVHGDVVNRPQVMARYAQKCLYMHNEGRSPLRFVHWLSRRIYFEYCLFLSAFKLRILDWYFNVLYLLGRAPASAKTDLRNLVFGTAAIPMRAEWLQTSFVFGAPKEELAYGLRSPRNATRGLLSVVQGFVLKYLLFARKTSRVASLTDPLLATAEMQREALFCALLEILRTISDKGKVTMVLPSEDEVFVDHSACYFHDSVTEKLYVFTMSPNEELEYFLKRNFKYVRPTKLNIYLYSHLIKQFALNLPKSLQRRRPRAPCCFYIAPSSRDPWESKIGPKCLVRTDLDSAKSAPLTSSNHEEGSLMIVTLLLTGRATPYIHNGVVNVGDESSYAAVNQSRQPGSRLKTPNYPIWITSCTGHYGVIFNKNPDLLRNYHAESRFDVNYYSCSGHQILMTIDNRTYNEQALVIASMSGKEEGGGGVGGATSPTALSVSISGGGGAAAGGGVGGASGGVGGAASGASGGNDVVAKEESTLNTPLQRLIHTNRH</sequence>
<evidence type="ECO:0000313" key="4">
    <source>
        <dbReference type="EMBL" id="KAI8040208.1"/>
    </source>
</evidence>